<proteinExistence type="predicted"/>
<dbReference type="InterPro" id="IPR032342">
    <property type="entry name" value="DUF4861"/>
</dbReference>
<evidence type="ECO:0000313" key="2">
    <source>
        <dbReference type="EMBL" id="MBS2097407.1"/>
    </source>
</evidence>
<protein>
    <submittedName>
        <fullName evidence="2">DUF4861 family protein</fullName>
    </submittedName>
</protein>
<sequence>MKSILFSTVFLSFICFSAMGQNQTDASLFMRSDSLQTNMIQDESGDIYRAIGHHGPAVENEWLALRLYFNNRATSIDAYNKQKKGLELKKALWYPTEKEQKKGLGADYYKVGSTVGLGGVRLWDGEKEVMLAPVSNRIVQVKKEGNFSQMEMISKDVPYKGKKIDVMVRVTAYSGLREMRVEAFAFSEEDVQFVTGINYFDSQKVLKEEDRIITWGLHPEDVAAESVQVGAAIVINHDDFEKTVDDGKQHLFVSKPCKYISSWVTSTIEKDKKLGTLEKFKAYVSEL</sequence>
<organism evidence="2 3">
    <name type="scientific">Carboxylicivirga linearis</name>
    <dbReference type="NCBI Taxonomy" id="1628157"/>
    <lineage>
        <taxon>Bacteria</taxon>
        <taxon>Pseudomonadati</taxon>
        <taxon>Bacteroidota</taxon>
        <taxon>Bacteroidia</taxon>
        <taxon>Marinilabiliales</taxon>
        <taxon>Marinilabiliaceae</taxon>
        <taxon>Carboxylicivirga</taxon>
    </lineage>
</organism>
<dbReference type="Proteomes" id="UP000708576">
    <property type="component" value="Unassembled WGS sequence"/>
</dbReference>
<evidence type="ECO:0000313" key="3">
    <source>
        <dbReference type="Proteomes" id="UP000708576"/>
    </source>
</evidence>
<name>A0ABS5JRI1_9BACT</name>
<comment type="caution">
    <text evidence="2">The sequence shown here is derived from an EMBL/GenBank/DDBJ whole genome shotgun (WGS) entry which is preliminary data.</text>
</comment>
<feature type="chain" id="PRO_5047172846" evidence="1">
    <location>
        <begin position="21"/>
        <end position="287"/>
    </location>
</feature>
<accession>A0ABS5JRI1</accession>
<keyword evidence="1" id="KW-0732">Signal</keyword>
<gene>
    <name evidence="2" type="ORF">KEM10_03890</name>
</gene>
<dbReference type="Pfam" id="PF16153">
    <property type="entry name" value="DUF4861"/>
    <property type="match status" value="1"/>
</dbReference>
<reference evidence="2 3" key="1">
    <citation type="journal article" date="2015" name="Int. J. Syst. Evol. Microbiol.">
        <title>Carboxylicivirga linearis sp. nov., isolated from a sea cucumber culture pond.</title>
        <authorList>
            <person name="Wang F.Q."/>
            <person name="Zhou Y.X."/>
            <person name="Lin X.Z."/>
            <person name="Chen G.J."/>
            <person name="Du Z.J."/>
        </authorList>
    </citation>
    <scope>NUCLEOTIDE SEQUENCE [LARGE SCALE GENOMIC DNA]</scope>
    <source>
        <strain evidence="2 3">FB218</strain>
    </source>
</reference>
<dbReference type="EMBL" id="JAGUCO010000002">
    <property type="protein sequence ID" value="MBS2097407.1"/>
    <property type="molecule type" value="Genomic_DNA"/>
</dbReference>
<feature type="signal peptide" evidence="1">
    <location>
        <begin position="1"/>
        <end position="20"/>
    </location>
</feature>
<evidence type="ECO:0000256" key="1">
    <source>
        <dbReference type="SAM" id="SignalP"/>
    </source>
</evidence>
<dbReference type="RefSeq" id="WP_212213757.1">
    <property type="nucleotide sequence ID" value="NZ_JAGUCO010000002.1"/>
</dbReference>
<keyword evidence="3" id="KW-1185">Reference proteome</keyword>